<sequence length="194" mass="20321">MQTLQHPALAPVNGQASANAMEPFPAEVANFNLLQSTNNTNPNAPHYFGSFKLGDQWYQVSTWIQYSRQGGQQMLSNSVRPCTAQEAARHEERDAQFRARANGGQQQAAPARTYTPIQNNPLDAQQAPAAPAPAVDPALIAAVVQALGGHSALAPVQQAAPAAQQAPAQAAAPAGEPAPVTAPAMADTKEPDPF</sequence>
<feature type="region of interest" description="Disordered" evidence="1">
    <location>
        <begin position="156"/>
        <end position="194"/>
    </location>
</feature>
<reference evidence="2" key="1">
    <citation type="submission" date="2016-09" db="EMBL/GenBank/DDBJ databases">
        <title>The novel Shewanella putrefaciens-infecting bacteriophage Spp001: Ggenome sequence and lytic enzymes.</title>
        <authorList>
            <person name="Han F."/>
        </authorList>
    </citation>
    <scope>NUCLEOTIDE SEQUENCE</scope>
</reference>
<dbReference type="OrthoDB" id="37769at10239"/>
<dbReference type="RefSeq" id="YP_009008861.1">
    <property type="nucleotide sequence ID" value="NC_023594.2"/>
</dbReference>
<evidence type="ECO:0000313" key="3">
    <source>
        <dbReference type="Proteomes" id="UP000019368"/>
    </source>
</evidence>
<name>W6EK94_9CAUD</name>
<protein>
    <submittedName>
        <fullName evidence="2">Uncharacterized protein</fullName>
    </submittedName>
</protein>
<dbReference type="Proteomes" id="UP000019368">
    <property type="component" value="Segment"/>
</dbReference>
<evidence type="ECO:0000256" key="1">
    <source>
        <dbReference type="SAM" id="MobiDB-lite"/>
    </source>
</evidence>
<dbReference type="KEGG" id="vg:18505302"/>
<proteinExistence type="predicted"/>
<keyword evidence="3" id="KW-1185">Reference proteome</keyword>
<gene>
    <name evidence="2" type="ORF">Spp001_41</name>
</gene>
<accession>W6EK94</accession>
<feature type="compositionally biased region" description="Low complexity" evidence="1">
    <location>
        <begin position="156"/>
        <end position="184"/>
    </location>
</feature>
<evidence type="ECO:0000313" key="2">
    <source>
        <dbReference type="EMBL" id="AHJ10549.1"/>
    </source>
</evidence>
<dbReference type="EMBL" id="KJ002054">
    <property type="protein sequence ID" value="AHJ10549.1"/>
    <property type="molecule type" value="Genomic_DNA"/>
</dbReference>
<dbReference type="GeneID" id="18505302"/>
<organism evidence="2 3">
    <name type="scientific">Shewanella phage Spp001</name>
    <dbReference type="NCBI Taxonomy" id="1445859"/>
    <lineage>
        <taxon>Viruses</taxon>
        <taxon>Duplodnaviria</taxon>
        <taxon>Heunggongvirae</taxon>
        <taxon>Uroviricota</taxon>
        <taxon>Caudoviricetes</taxon>
        <taxon>Chaseviridae</taxon>
        <taxon>Nefertitivirinae</taxon>
        <taxon>Yushanvirus</taxon>
        <taxon>Yushanvirus Spp001</taxon>
    </lineage>
</organism>